<evidence type="ECO:0000313" key="3">
    <source>
        <dbReference type="Proteomes" id="UP001178508"/>
    </source>
</evidence>
<dbReference type="Proteomes" id="UP001178508">
    <property type="component" value="Chromosome 22"/>
</dbReference>
<dbReference type="AlphaFoldDB" id="A0AAV1HFF5"/>
<gene>
    <name evidence="2" type="ORF">XNOV1_A028027</name>
</gene>
<keyword evidence="3" id="KW-1185">Reference proteome</keyword>
<feature type="region of interest" description="Disordered" evidence="1">
    <location>
        <begin position="1"/>
        <end position="22"/>
    </location>
</feature>
<proteinExistence type="predicted"/>
<dbReference type="EMBL" id="OY660885">
    <property type="protein sequence ID" value="CAJ1084553.1"/>
    <property type="molecule type" value="Genomic_DNA"/>
</dbReference>
<protein>
    <submittedName>
        <fullName evidence="2">Uncharacterized protein</fullName>
    </submittedName>
</protein>
<evidence type="ECO:0000256" key="1">
    <source>
        <dbReference type="SAM" id="MobiDB-lite"/>
    </source>
</evidence>
<evidence type="ECO:0000313" key="2">
    <source>
        <dbReference type="EMBL" id="CAJ1084553.1"/>
    </source>
</evidence>
<feature type="region of interest" description="Disordered" evidence="1">
    <location>
        <begin position="33"/>
        <end position="52"/>
    </location>
</feature>
<name>A0AAV1HFF5_XYRNO</name>
<reference evidence="2" key="1">
    <citation type="submission" date="2023-08" db="EMBL/GenBank/DDBJ databases">
        <authorList>
            <person name="Alioto T."/>
            <person name="Alioto T."/>
            <person name="Gomez Garrido J."/>
        </authorList>
    </citation>
    <scope>NUCLEOTIDE SEQUENCE</scope>
</reference>
<organism evidence="2 3">
    <name type="scientific">Xyrichtys novacula</name>
    <name type="common">Pearly razorfish</name>
    <name type="synonym">Hemipteronotus novacula</name>
    <dbReference type="NCBI Taxonomy" id="13765"/>
    <lineage>
        <taxon>Eukaryota</taxon>
        <taxon>Metazoa</taxon>
        <taxon>Chordata</taxon>
        <taxon>Craniata</taxon>
        <taxon>Vertebrata</taxon>
        <taxon>Euteleostomi</taxon>
        <taxon>Actinopterygii</taxon>
        <taxon>Neopterygii</taxon>
        <taxon>Teleostei</taxon>
        <taxon>Neoteleostei</taxon>
        <taxon>Acanthomorphata</taxon>
        <taxon>Eupercaria</taxon>
        <taxon>Labriformes</taxon>
        <taxon>Labridae</taxon>
        <taxon>Xyrichtys</taxon>
    </lineage>
</organism>
<feature type="region of interest" description="Disordered" evidence="1">
    <location>
        <begin position="65"/>
        <end position="105"/>
    </location>
</feature>
<accession>A0AAV1HFF5</accession>
<sequence>MDTPKSPDGIRESLYCGNPQPRPVQFHTVLYNGHGRMDNKIPGATRSKDTQGTVDGRLAVGTNRARGEWQETDEEFRCGSGDGWLGQQDDEGGEEPIRPNGEASVVSSHKEGGFFIISSAPLVKSLLMSLQAE</sequence>